<name>A0A4S8ZF98_AURPU</name>
<organism evidence="3 4">
    <name type="scientific">Aureobasidium pullulans</name>
    <name type="common">Black yeast</name>
    <name type="synonym">Pullularia pullulans</name>
    <dbReference type="NCBI Taxonomy" id="5580"/>
    <lineage>
        <taxon>Eukaryota</taxon>
        <taxon>Fungi</taxon>
        <taxon>Dikarya</taxon>
        <taxon>Ascomycota</taxon>
        <taxon>Pezizomycotina</taxon>
        <taxon>Dothideomycetes</taxon>
        <taxon>Dothideomycetidae</taxon>
        <taxon>Dothideales</taxon>
        <taxon>Saccotheciaceae</taxon>
        <taxon>Aureobasidium</taxon>
    </lineage>
</organism>
<dbReference type="PANTHER" id="PTHR36223">
    <property type="entry name" value="BETA-LACTAMASE-TYPE TRANSPEPTIDASE FOLD DOMAIN CONTAINING PROTEIN"/>
    <property type="match status" value="1"/>
</dbReference>
<dbReference type="Proteomes" id="UP000308802">
    <property type="component" value="Unassembled WGS sequence"/>
</dbReference>
<dbReference type="Pfam" id="PF25534">
    <property type="entry name" value="DUF7918"/>
    <property type="match status" value="1"/>
</dbReference>
<reference evidence="3 4" key="1">
    <citation type="submission" date="2018-10" db="EMBL/GenBank/DDBJ databases">
        <title>Fifty Aureobasidium pullulans genomes reveal a recombining polyextremotolerant generalist.</title>
        <authorList>
            <person name="Gostincar C."/>
            <person name="Turk M."/>
            <person name="Zajc J."/>
            <person name="Gunde-Cimerman N."/>
        </authorList>
    </citation>
    <scope>NUCLEOTIDE SEQUENCE [LARGE SCALE GENOMIC DNA]</scope>
    <source>
        <strain evidence="3 4">EXF-10659</strain>
    </source>
</reference>
<sequence length="341" mass="38393">MAILDSLPGVEITVVVDGEDLHEYQDTDMEDEEDTITKYVEAVTDATFAIKIKGSKRVTYKGDCLSFHVSVDGSSIEWPMIFSEATKVEDHIRIVEGVYVRDGYLRKPKFNALETVTEHGFGLPEDLARAESLGSIRVVVTHAVRTSIIDSVHIEPEDDTGIISEKAIKGKAMTHSYSLEEETENDDPLEFWDTDPVAGVKDPAGVYVFHYRSKGMTRLHRWQNPYFGLLLIASLRDLMIVPRTPSPVPLRERPVDTLSEAEKAELIKQLLAETANNVRVNQEIKKEVKRELVDGEDDNPRAHKRARPSIGPIHLELNDDDTFTETAVINKEKERDTIALD</sequence>
<feature type="domain" description="DUF7918" evidence="2">
    <location>
        <begin position="9"/>
        <end position="214"/>
    </location>
</feature>
<evidence type="ECO:0000313" key="3">
    <source>
        <dbReference type="EMBL" id="THW64471.1"/>
    </source>
</evidence>
<evidence type="ECO:0000313" key="4">
    <source>
        <dbReference type="Proteomes" id="UP000308802"/>
    </source>
</evidence>
<evidence type="ECO:0000256" key="1">
    <source>
        <dbReference type="SAM" id="MobiDB-lite"/>
    </source>
</evidence>
<dbReference type="AlphaFoldDB" id="A0A4S8ZF98"/>
<proteinExistence type="predicted"/>
<evidence type="ECO:0000259" key="2">
    <source>
        <dbReference type="Pfam" id="PF25534"/>
    </source>
</evidence>
<accession>A0A4S8ZF98</accession>
<feature type="compositionally biased region" description="Basic and acidic residues" evidence="1">
    <location>
        <begin position="292"/>
        <end position="301"/>
    </location>
</feature>
<dbReference type="EMBL" id="QZAO01000537">
    <property type="protein sequence ID" value="THW64471.1"/>
    <property type="molecule type" value="Genomic_DNA"/>
</dbReference>
<feature type="region of interest" description="Disordered" evidence="1">
    <location>
        <begin position="292"/>
        <end position="313"/>
    </location>
</feature>
<protein>
    <recommendedName>
        <fullName evidence="2">DUF7918 domain-containing protein</fullName>
    </recommendedName>
</protein>
<comment type="caution">
    <text evidence="3">The sequence shown here is derived from an EMBL/GenBank/DDBJ whole genome shotgun (WGS) entry which is preliminary data.</text>
</comment>
<gene>
    <name evidence="3" type="ORF">D6D19_09493</name>
</gene>
<dbReference type="PANTHER" id="PTHR36223:SF1">
    <property type="entry name" value="TRANSCRIPTION ELONGATION FACTOR EAF N-TERMINAL DOMAIN-CONTAINING PROTEIN"/>
    <property type="match status" value="1"/>
</dbReference>
<dbReference type="InterPro" id="IPR057678">
    <property type="entry name" value="DUF7918"/>
</dbReference>